<accession>A0A1B6GIE0</accession>
<dbReference type="PANTHER" id="PTHR10773">
    <property type="entry name" value="DNA-DIRECTED RNA POLYMERASES I, II, AND III SUBUNIT RPABC2"/>
    <property type="match status" value="1"/>
</dbReference>
<dbReference type="PANTHER" id="PTHR10773:SF19">
    <property type="match status" value="1"/>
</dbReference>
<dbReference type="AlphaFoldDB" id="A0A1B6GIE0"/>
<sequence length="147" mass="17307">MIVTDDVGAIAQQPALVWKEKIKHPGKKRTRREMNWSRNRAKKARNEGRAYVDRKGSIHEERHVRECNHTCRYECNNKVSEAKRQEIFESFWKLGDWNLQTGFLSACVKTTEPRRKKEGEGNNKGVTCTYTLEENRVCKMFFLKTLD</sequence>
<proteinExistence type="predicted"/>
<evidence type="ECO:0000313" key="1">
    <source>
        <dbReference type="EMBL" id="JAS62186.1"/>
    </source>
</evidence>
<feature type="non-terminal residue" evidence="1">
    <location>
        <position position="147"/>
    </location>
</feature>
<name>A0A1B6GIE0_9HEMI</name>
<reference evidence="1" key="1">
    <citation type="submission" date="2015-11" db="EMBL/GenBank/DDBJ databases">
        <title>De novo transcriptome assembly of four potential Pierce s Disease insect vectors from Arizona vineyards.</title>
        <authorList>
            <person name="Tassone E.E."/>
        </authorList>
    </citation>
    <scope>NUCLEOTIDE SEQUENCE</scope>
</reference>
<organism evidence="1">
    <name type="scientific">Cuerna arida</name>
    <dbReference type="NCBI Taxonomy" id="1464854"/>
    <lineage>
        <taxon>Eukaryota</taxon>
        <taxon>Metazoa</taxon>
        <taxon>Ecdysozoa</taxon>
        <taxon>Arthropoda</taxon>
        <taxon>Hexapoda</taxon>
        <taxon>Insecta</taxon>
        <taxon>Pterygota</taxon>
        <taxon>Neoptera</taxon>
        <taxon>Paraneoptera</taxon>
        <taxon>Hemiptera</taxon>
        <taxon>Auchenorrhyncha</taxon>
        <taxon>Membracoidea</taxon>
        <taxon>Cicadellidae</taxon>
        <taxon>Cicadellinae</taxon>
        <taxon>Proconiini</taxon>
        <taxon>Cuerna</taxon>
    </lineage>
</organism>
<protein>
    <submittedName>
        <fullName evidence="1">Uncharacterized protein</fullName>
    </submittedName>
</protein>
<gene>
    <name evidence="1" type="ORF">g.2948</name>
</gene>
<dbReference type="EMBL" id="GECZ01007583">
    <property type="protein sequence ID" value="JAS62186.1"/>
    <property type="molecule type" value="Transcribed_RNA"/>
</dbReference>